<reference evidence="1" key="2">
    <citation type="journal article" date="2023" name="IMA Fungus">
        <title>Comparative genomic study of the Penicillium genus elucidates a diverse pangenome and 15 lateral gene transfer events.</title>
        <authorList>
            <person name="Petersen C."/>
            <person name="Sorensen T."/>
            <person name="Nielsen M.R."/>
            <person name="Sondergaard T.E."/>
            <person name="Sorensen J.L."/>
            <person name="Fitzpatrick D.A."/>
            <person name="Frisvad J.C."/>
            <person name="Nielsen K.L."/>
        </authorList>
    </citation>
    <scope>NUCLEOTIDE SEQUENCE</scope>
    <source>
        <strain evidence="1">IBT 16125</strain>
    </source>
</reference>
<dbReference type="EMBL" id="JAPVEA010000003">
    <property type="protein sequence ID" value="KAJ5456157.1"/>
    <property type="molecule type" value="Genomic_DNA"/>
</dbReference>
<dbReference type="GeneID" id="81597365"/>
<gene>
    <name evidence="1" type="ORF">N7458_003740</name>
</gene>
<keyword evidence="2" id="KW-1185">Reference proteome</keyword>
<dbReference type="RefSeq" id="XP_056768529.1">
    <property type="nucleotide sequence ID" value="XM_056907122.1"/>
</dbReference>
<dbReference type="Proteomes" id="UP001213681">
    <property type="component" value="Unassembled WGS sequence"/>
</dbReference>
<reference evidence="1" key="1">
    <citation type="submission" date="2022-12" db="EMBL/GenBank/DDBJ databases">
        <authorList>
            <person name="Petersen C."/>
        </authorList>
    </citation>
    <scope>NUCLEOTIDE SEQUENCE</scope>
    <source>
        <strain evidence="1">IBT 16125</strain>
    </source>
</reference>
<accession>A0AAD6G5U1</accession>
<evidence type="ECO:0000313" key="2">
    <source>
        <dbReference type="Proteomes" id="UP001213681"/>
    </source>
</evidence>
<protein>
    <submittedName>
        <fullName evidence="1">Uncharacterized protein</fullName>
    </submittedName>
</protein>
<name>A0AAD6G5U1_9EURO</name>
<evidence type="ECO:0000313" key="1">
    <source>
        <dbReference type="EMBL" id="KAJ5456157.1"/>
    </source>
</evidence>
<organism evidence="1 2">
    <name type="scientific">Penicillium daleae</name>
    <dbReference type="NCBI Taxonomy" id="63821"/>
    <lineage>
        <taxon>Eukaryota</taxon>
        <taxon>Fungi</taxon>
        <taxon>Dikarya</taxon>
        <taxon>Ascomycota</taxon>
        <taxon>Pezizomycotina</taxon>
        <taxon>Eurotiomycetes</taxon>
        <taxon>Eurotiomycetidae</taxon>
        <taxon>Eurotiales</taxon>
        <taxon>Aspergillaceae</taxon>
        <taxon>Penicillium</taxon>
    </lineage>
</organism>
<dbReference type="AlphaFoldDB" id="A0AAD6G5U1"/>
<sequence>MSDLVASEYTPLEVPLPPGPDTSFFSETQWTTLFALADAIIPSIRTAATVRSSTDKVISTAEWDSAVTKLSSLIPGPEAVKVAAIYLEEDVSSNPLFRAYVERIFGHYVHEEGKSGFGLIMNALKYGFSF</sequence>
<proteinExistence type="predicted"/>
<comment type="caution">
    <text evidence="1">The sequence shown here is derived from an EMBL/GenBank/DDBJ whole genome shotgun (WGS) entry which is preliminary data.</text>
</comment>